<comment type="caution">
    <text evidence="1">The sequence shown here is derived from an EMBL/GenBank/DDBJ whole genome shotgun (WGS) entry which is preliminary data.</text>
</comment>
<evidence type="ECO:0000313" key="2">
    <source>
        <dbReference type="Proteomes" id="UP001204142"/>
    </source>
</evidence>
<dbReference type="RefSeq" id="WP_256765340.1">
    <property type="nucleotide sequence ID" value="NZ_JANIGO010000005.1"/>
</dbReference>
<sequence length="84" mass="9623">MLTYLLRVRLKGDTQQIRPLDPAYTLEIEQAGDADSGMARVTCRVLERTLLSAMAKVKDDLRLQLPGMQLVEFESCKREYPPLR</sequence>
<dbReference type="Proteomes" id="UP001204142">
    <property type="component" value="Unassembled WGS sequence"/>
</dbReference>
<accession>A0ABT1WJ47</accession>
<name>A0ABT1WJ47_9BURK</name>
<keyword evidence="2" id="KW-1185">Reference proteome</keyword>
<evidence type="ECO:0000313" key="1">
    <source>
        <dbReference type="EMBL" id="MCQ8897535.1"/>
    </source>
</evidence>
<evidence type="ECO:0008006" key="3">
    <source>
        <dbReference type="Google" id="ProtNLM"/>
    </source>
</evidence>
<reference evidence="1 2" key="1">
    <citation type="submission" date="2022-07" db="EMBL/GenBank/DDBJ databases">
        <authorList>
            <person name="Xamxidin M."/>
            <person name="Wu M."/>
        </authorList>
    </citation>
    <scope>NUCLEOTIDE SEQUENCE [LARGE SCALE GENOMIC DNA]</scope>
    <source>
        <strain evidence="1 2">NBRC 111650</strain>
    </source>
</reference>
<dbReference type="EMBL" id="JANIGO010000005">
    <property type="protein sequence ID" value="MCQ8897535.1"/>
    <property type="molecule type" value="Genomic_DNA"/>
</dbReference>
<gene>
    <name evidence="1" type="ORF">NQT62_13925</name>
</gene>
<proteinExistence type="predicted"/>
<organism evidence="1 2">
    <name type="scientific">Limnobacter humi</name>
    <dbReference type="NCBI Taxonomy" id="1778671"/>
    <lineage>
        <taxon>Bacteria</taxon>
        <taxon>Pseudomonadati</taxon>
        <taxon>Pseudomonadota</taxon>
        <taxon>Betaproteobacteria</taxon>
        <taxon>Burkholderiales</taxon>
        <taxon>Burkholderiaceae</taxon>
        <taxon>Limnobacter</taxon>
    </lineage>
</organism>
<protein>
    <recommendedName>
        <fullName evidence="3">DUF1902 domain-containing protein</fullName>
    </recommendedName>
</protein>